<evidence type="ECO:0000259" key="1">
    <source>
        <dbReference type="Pfam" id="PF08241"/>
    </source>
</evidence>
<evidence type="ECO:0000313" key="2">
    <source>
        <dbReference type="EMBL" id="SDD37810.1"/>
    </source>
</evidence>
<sequence>MNDNNGLKELAAQLRQPDGAKGIEVADMMHASNIGMTRHAIDQLAIADNDHILELGHGSGKHLPYLLQQKTGLTYYGLELSKTMNQEAGKENRAFVERKQAVFQLYDGVHIPFADHYLDRVFTVNTIYFWTDPERLLSELYRVLKPGGKLNITFAQEHFMKELPFTQYGFTLYNNERITELLKKTRFRIADMVTQSENIQSKPGGEATREFTTVSLEK</sequence>
<dbReference type="PANTHER" id="PTHR43591">
    <property type="entry name" value="METHYLTRANSFERASE"/>
    <property type="match status" value="1"/>
</dbReference>
<accession>A0A1G6U8V7</accession>
<dbReference type="GO" id="GO:0032259">
    <property type="term" value="P:methylation"/>
    <property type="evidence" value="ECO:0007669"/>
    <property type="project" value="UniProtKB-KW"/>
</dbReference>
<protein>
    <submittedName>
        <fullName evidence="2">Methyltransferase domain-containing protein</fullName>
    </submittedName>
</protein>
<name>A0A1G6U8V7_NIADE</name>
<dbReference type="Gene3D" id="3.40.50.150">
    <property type="entry name" value="Vaccinia Virus protein VP39"/>
    <property type="match status" value="1"/>
</dbReference>
<dbReference type="InterPro" id="IPR013216">
    <property type="entry name" value="Methyltransf_11"/>
</dbReference>
<keyword evidence="2" id="KW-0489">Methyltransferase</keyword>
<gene>
    <name evidence="2" type="ORF">SAMN04487894_108189</name>
</gene>
<dbReference type="CDD" id="cd02440">
    <property type="entry name" value="AdoMet_MTases"/>
    <property type="match status" value="1"/>
</dbReference>
<dbReference type="AlphaFoldDB" id="A0A1G6U8V7"/>
<dbReference type="RefSeq" id="WP_090391127.1">
    <property type="nucleotide sequence ID" value="NZ_FMZO01000008.1"/>
</dbReference>
<dbReference type="STRING" id="1285928.SAMN04487894_108189"/>
<keyword evidence="3" id="KW-1185">Reference proteome</keyword>
<proteinExistence type="predicted"/>
<dbReference type="EMBL" id="FMZO01000008">
    <property type="protein sequence ID" value="SDD37810.1"/>
    <property type="molecule type" value="Genomic_DNA"/>
</dbReference>
<dbReference type="SUPFAM" id="SSF53335">
    <property type="entry name" value="S-adenosyl-L-methionine-dependent methyltransferases"/>
    <property type="match status" value="1"/>
</dbReference>
<keyword evidence="2" id="KW-0808">Transferase</keyword>
<reference evidence="3" key="1">
    <citation type="submission" date="2016-10" db="EMBL/GenBank/DDBJ databases">
        <authorList>
            <person name="Varghese N."/>
            <person name="Submissions S."/>
        </authorList>
    </citation>
    <scope>NUCLEOTIDE SEQUENCE [LARGE SCALE GENOMIC DNA]</scope>
    <source>
        <strain evidence="3">DSM 25811 / CCM 8410 / LMG 26954 / E90</strain>
    </source>
</reference>
<feature type="domain" description="Methyltransferase type 11" evidence="1">
    <location>
        <begin position="53"/>
        <end position="150"/>
    </location>
</feature>
<dbReference type="InterPro" id="IPR029063">
    <property type="entry name" value="SAM-dependent_MTases_sf"/>
</dbReference>
<dbReference type="Proteomes" id="UP000198757">
    <property type="component" value="Unassembled WGS sequence"/>
</dbReference>
<evidence type="ECO:0000313" key="3">
    <source>
        <dbReference type="Proteomes" id="UP000198757"/>
    </source>
</evidence>
<dbReference type="GO" id="GO:0008757">
    <property type="term" value="F:S-adenosylmethionine-dependent methyltransferase activity"/>
    <property type="evidence" value="ECO:0007669"/>
    <property type="project" value="InterPro"/>
</dbReference>
<organism evidence="2 3">
    <name type="scientific">Niabella drilacis (strain DSM 25811 / CCM 8410 / CCUG 62505 / LMG 26954 / E90)</name>
    <dbReference type="NCBI Taxonomy" id="1285928"/>
    <lineage>
        <taxon>Bacteria</taxon>
        <taxon>Pseudomonadati</taxon>
        <taxon>Bacteroidota</taxon>
        <taxon>Chitinophagia</taxon>
        <taxon>Chitinophagales</taxon>
        <taxon>Chitinophagaceae</taxon>
        <taxon>Niabella</taxon>
    </lineage>
</organism>
<dbReference type="OrthoDB" id="9770553at2"/>
<dbReference type="Pfam" id="PF08241">
    <property type="entry name" value="Methyltransf_11"/>
    <property type="match status" value="1"/>
</dbReference>